<evidence type="ECO:0000313" key="3">
    <source>
        <dbReference type="Proteomes" id="UP000503011"/>
    </source>
</evidence>
<dbReference type="EMBL" id="AP022871">
    <property type="protein sequence ID" value="BCB85428.1"/>
    <property type="molecule type" value="Genomic_DNA"/>
</dbReference>
<dbReference type="AlphaFoldDB" id="A0A6F8YHI5"/>
<gene>
    <name evidence="2" type="ORF">Psuf_027410</name>
</gene>
<dbReference type="KEGG" id="psuu:Psuf_027410"/>
<dbReference type="Proteomes" id="UP000503011">
    <property type="component" value="Chromosome"/>
</dbReference>
<reference evidence="2 3" key="2">
    <citation type="submission" date="2020-03" db="EMBL/GenBank/DDBJ databases">
        <authorList>
            <person name="Ichikawa N."/>
            <person name="Kimura A."/>
            <person name="Kitahashi Y."/>
            <person name="Uohara A."/>
        </authorList>
    </citation>
    <scope>NUCLEOTIDE SEQUENCE [LARGE SCALE GENOMIC DNA]</scope>
    <source>
        <strain evidence="2 3">NBRC 105367</strain>
    </source>
</reference>
<dbReference type="InterPro" id="IPR015141">
    <property type="entry name" value="PLipase_A2_prok/fun"/>
</dbReference>
<dbReference type="GO" id="GO:0050482">
    <property type="term" value="P:arachidonate secretion"/>
    <property type="evidence" value="ECO:0007669"/>
    <property type="project" value="InterPro"/>
</dbReference>
<dbReference type="InterPro" id="IPR036444">
    <property type="entry name" value="PLipase_A2_dom_sf"/>
</dbReference>
<feature type="chain" id="PRO_5026072572" description="Phospholipase A2" evidence="1">
    <location>
        <begin position="29"/>
        <end position="173"/>
    </location>
</feature>
<evidence type="ECO:0000313" key="2">
    <source>
        <dbReference type="EMBL" id="BCB85428.1"/>
    </source>
</evidence>
<organism evidence="2 3">
    <name type="scientific">Phytohabitans suffuscus</name>
    <dbReference type="NCBI Taxonomy" id="624315"/>
    <lineage>
        <taxon>Bacteria</taxon>
        <taxon>Bacillati</taxon>
        <taxon>Actinomycetota</taxon>
        <taxon>Actinomycetes</taxon>
        <taxon>Micromonosporales</taxon>
        <taxon>Micromonosporaceae</taxon>
    </lineage>
</organism>
<dbReference type="RefSeq" id="WP_173157059.1">
    <property type="nucleotide sequence ID" value="NZ_AP022871.1"/>
</dbReference>
<dbReference type="Pfam" id="PF09056">
    <property type="entry name" value="Phospholip_A2_3"/>
    <property type="match status" value="1"/>
</dbReference>
<dbReference type="Gene3D" id="1.20.90.10">
    <property type="entry name" value="Phospholipase A2 domain"/>
    <property type="match status" value="1"/>
</dbReference>
<accession>A0A6F8YHI5</accession>
<sequence>MSRRVTTLLLAVPVALLTMLGLAGPAAAAPADKPQVLSSWTQTSVGSYNSWNSARQNQGAWAAYGFDWSTDYCSSSPDNPLGFDFRLSCQRHDFGYRNYKAAGQFPANKSRLDSAFYEDLKRKCNTYSSVVRPACLALAWTYYQAVSIFGGGSVSPAQVNEAAKLLPAGATVR</sequence>
<reference evidence="2 3" key="1">
    <citation type="submission" date="2020-03" db="EMBL/GenBank/DDBJ databases">
        <title>Whole genome shotgun sequence of Phytohabitans suffuscus NBRC 105367.</title>
        <authorList>
            <person name="Komaki H."/>
            <person name="Tamura T."/>
        </authorList>
    </citation>
    <scope>NUCLEOTIDE SEQUENCE [LARGE SCALE GENOMIC DNA]</scope>
    <source>
        <strain evidence="2 3">NBRC 105367</strain>
    </source>
</reference>
<dbReference type="GO" id="GO:0006644">
    <property type="term" value="P:phospholipid metabolic process"/>
    <property type="evidence" value="ECO:0007669"/>
    <property type="project" value="InterPro"/>
</dbReference>
<feature type="signal peptide" evidence="1">
    <location>
        <begin position="1"/>
        <end position="28"/>
    </location>
</feature>
<evidence type="ECO:0000256" key="1">
    <source>
        <dbReference type="SAM" id="SignalP"/>
    </source>
</evidence>
<name>A0A6F8YHI5_9ACTN</name>
<dbReference type="SUPFAM" id="SSF48619">
    <property type="entry name" value="Phospholipase A2, PLA2"/>
    <property type="match status" value="1"/>
</dbReference>
<keyword evidence="1" id="KW-0732">Signal</keyword>
<proteinExistence type="predicted"/>
<keyword evidence="3" id="KW-1185">Reference proteome</keyword>
<protein>
    <recommendedName>
        <fullName evidence="4">Phospholipase A2</fullName>
    </recommendedName>
</protein>
<dbReference type="GO" id="GO:0004623">
    <property type="term" value="F:phospholipase A2 activity"/>
    <property type="evidence" value="ECO:0007669"/>
    <property type="project" value="InterPro"/>
</dbReference>
<evidence type="ECO:0008006" key="4">
    <source>
        <dbReference type="Google" id="ProtNLM"/>
    </source>
</evidence>